<evidence type="ECO:0000313" key="3">
    <source>
        <dbReference type="Proteomes" id="UP001143362"/>
    </source>
</evidence>
<feature type="domain" description="NAD-dependent epimerase/dehydratase" evidence="1">
    <location>
        <begin position="3"/>
        <end position="207"/>
    </location>
</feature>
<dbReference type="InterPro" id="IPR001509">
    <property type="entry name" value="Epimerase_deHydtase"/>
</dbReference>
<dbReference type="SUPFAM" id="SSF51735">
    <property type="entry name" value="NAD(P)-binding Rossmann-fold domains"/>
    <property type="match status" value="1"/>
</dbReference>
<keyword evidence="3" id="KW-1185">Reference proteome</keyword>
<dbReference type="InterPro" id="IPR051783">
    <property type="entry name" value="NAD(P)-dependent_oxidoreduct"/>
</dbReference>
<dbReference type="Pfam" id="PF01370">
    <property type="entry name" value="Epimerase"/>
    <property type="match status" value="1"/>
</dbReference>
<evidence type="ECO:0000313" key="2">
    <source>
        <dbReference type="EMBL" id="MCX2982440.1"/>
    </source>
</evidence>
<dbReference type="Proteomes" id="UP001143362">
    <property type="component" value="Unassembled WGS sequence"/>
</dbReference>
<evidence type="ECO:0000259" key="1">
    <source>
        <dbReference type="Pfam" id="PF01370"/>
    </source>
</evidence>
<sequence length="304" mass="33360">MIIAVTGATGFIGAAICAALIEAGFDVRALVRSPERAEQLLPAAVNIIQGDLDSTARLNELVTDCDCVIHCAGSVRGASQAAFDRTNVTGTQHVVEAIQRMATPARLLLLSSLAAREPGLSWYAASKHRGEMLVANADPALQWVGLRPPPVYGPGDKEMLPIFKLMSRGLAPVPGNPGNRISLVHVDDVVQVIVGLLELANWPGRSYTLCDGRETGYDWDELSTIAAKVWQRKVRIWRIPTWAADRVAGFNLYLARRFGYAPMLTPAKLRELRHPDWVVDNKELTALLGWQPRVDLEQGITRLW</sequence>
<protein>
    <submittedName>
        <fullName evidence="2">SDR family NAD(P)-dependent oxidoreductase</fullName>
    </submittedName>
</protein>
<dbReference type="InterPro" id="IPR036291">
    <property type="entry name" value="NAD(P)-bd_dom_sf"/>
</dbReference>
<dbReference type="Gene3D" id="3.40.50.720">
    <property type="entry name" value="NAD(P)-binding Rossmann-like Domain"/>
    <property type="match status" value="1"/>
</dbReference>
<dbReference type="PANTHER" id="PTHR48079">
    <property type="entry name" value="PROTEIN YEEZ"/>
    <property type="match status" value="1"/>
</dbReference>
<comment type="caution">
    <text evidence="2">The sequence shown here is derived from an EMBL/GenBank/DDBJ whole genome shotgun (WGS) entry which is preliminary data.</text>
</comment>
<name>A0ABT3TJP1_9GAMM</name>
<organism evidence="2 3">
    <name type="scientific">Candidatus Litorirhabdus singularis</name>
    <dbReference type="NCBI Taxonomy" id="2518993"/>
    <lineage>
        <taxon>Bacteria</taxon>
        <taxon>Pseudomonadati</taxon>
        <taxon>Pseudomonadota</taxon>
        <taxon>Gammaproteobacteria</taxon>
        <taxon>Cellvibrionales</taxon>
        <taxon>Halieaceae</taxon>
        <taxon>Candidatus Litorirhabdus</taxon>
    </lineage>
</organism>
<accession>A0ABT3TJP1</accession>
<gene>
    <name evidence="2" type="ORF">EYC98_16370</name>
</gene>
<dbReference type="PANTHER" id="PTHR48079:SF6">
    <property type="entry name" value="NAD(P)-BINDING DOMAIN-CONTAINING PROTEIN-RELATED"/>
    <property type="match status" value="1"/>
</dbReference>
<reference evidence="2" key="1">
    <citation type="submission" date="2019-02" db="EMBL/GenBank/DDBJ databases">
        <authorList>
            <person name="Li S.-H."/>
        </authorList>
    </citation>
    <scope>NUCLEOTIDE SEQUENCE</scope>
    <source>
        <strain evidence="2">IMCC14734</strain>
    </source>
</reference>
<proteinExistence type="predicted"/>
<dbReference type="EMBL" id="SHNN01000003">
    <property type="protein sequence ID" value="MCX2982440.1"/>
    <property type="molecule type" value="Genomic_DNA"/>
</dbReference>